<dbReference type="Proteomes" id="UP000326671">
    <property type="component" value="Unassembled WGS sequence"/>
</dbReference>
<dbReference type="Gene3D" id="3.60.10.10">
    <property type="entry name" value="Endonuclease/exonuclease/phosphatase"/>
    <property type="match status" value="1"/>
</dbReference>
<dbReference type="GO" id="GO:0004519">
    <property type="term" value="F:endonuclease activity"/>
    <property type="evidence" value="ECO:0007669"/>
    <property type="project" value="UniProtKB-KW"/>
</dbReference>
<dbReference type="OrthoDB" id="9812537at2"/>
<keyword evidence="3" id="KW-0269">Exonuclease</keyword>
<accession>A0A5J5I1W4</accession>
<keyword evidence="1" id="KW-0378">Hydrolase</keyword>
<organism evidence="3 4">
    <name type="scientific">Niallia endozanthoxylica</name>
    <dbReference type="NCBI Taxonomy" id="2036016"/>
    <lineage>
        <taxon>Bacteria</taxon>
        <taxon>Bacillati</taxon>
        <taxon>Bacillota</taxon>
        <taxon>Bacilli</taxon>
        <taxon>Bacillales</taxon>
        <taxon>Bacillaceae</taxon>
        <taxon>Niallia</taxon>
    </lineage>
</organism>
<dbReference type="SUPFAM" id="SSF56219">
    <property type="entry name" value="DNase I-like"/>
    <property type="match status" value="1"/>
</dbReference>
<dbReference type="CDD" id="cd09079">
    <property type="entry name" value="RgfB-like"/>
    <property type="match status" value="1"/>
</dbReference>
<dbReference type="InterPro" id="IPR005135">
    <property type="entry name" value="Endo/exonuclease/phosphatase"/>
</dbReference>
<dbReference type="GO" id="GO:0004527">
    <property type="term" value="F:exonuclease activity"/>
    <property type="evidence" value="ECO:0007669"/>
    <property type="project" value="UniProtKB-KW"/>
</dbReference>
<comment type="caution">
    <text evidence="3">The sequence shown here is derived from an EMBL/GenBank/DDBJ whole genome shotgun (WGS) entry which is preliminary data.</text>
</comment>
<dbReference type="RefSeq" id="WP_150438465.1">
    <property type="nucleotide sequence ID" value="NZ_VYKL01000007.1"/>
</dbReference>
<name>A0A5J5I1W4_9BACI</name>
<proteinExistence type="predicted"/>
<evidence type="ECO:0000256" key="1">
    <source>
        <dbReference type="ARBA" id="ARBA00022801"/>
    </source>
</evidence>
<feature type="domain" description="Endonuclease/exonuclease/phosphatase" evidence="2">
    <location>
        <begin position="19"/>
        <end position="254"/>
    </location>
</feature>
<protein>
    <submittedName>
        <fullName evidence="3">Endonuclease/exonuclease/phosphatase family protein</fullName>
    </submittedName>
</protein>
<gene>
    <name evidence="3" type="ORF">F4V44_02775</name>
</gene>
<keyword evidence="4" id="KW-1185">Reference proteome</keyword>
<evidence type="ECO:0000313" key="3">
    <source>
        <dbReference type="EMBL" id="KAA9029945.1"/>
    </source>
</evidence>
<dbReference type="PANTHER" id="PTHR15822">
    <property type="entry name" value="TRAF AND TNF RECEPTOR-ASSOCIATED PROTEIN"/>
    <property type="match status" value="1"/>
</dbReference>
<dbReference type="InterPro" id="IPR051547">
    <property type="entry name" value="TDP2-like"/>
</dbReference>
<evidence type="ECO:0000259" key="2">
    <source>
        <dbReference type="Pfam" id="PF03372"/>
    </source>
</evidence>
<reference evidence="3 4" key="1">
    <citation type="submission" date="2019-09" db="EMBL/GenBank/DDBJ databases">
        <title>Whole genome sequences of isolates from the Mars Exploration Rovers.</title>
        <authorList>
            <person name="Seuylemezian A."/>
            <person name="Vaishampayan P."/>
        </authorList>
    </citation>
    <scope>NUCLEOTIDE SEQUENCE [LARGE SCALE GENOMIC DNA]</scope>
    <source>
        <strain evidence="3 4">MER_TA_151</strain>
    </source>
</reference>
<keyword evidence="3" id="KW-0255">Endonuclease</keyword>
<dbReference type="AlphaFoldDB" id="A0A5J5I1W4"/>
<keyword evidence="3" id="KW-0540">Nuclease</keyword>
<evidence type="ECO:0000313" key="4">
    <source>
        <dbReference type="Proteomes" id="UP000326671"/>
    </source>
</evidence>
<dbReference type="EMBL" id="VYKL01000007">
    <property type="protein sequence ID" value="KAA9029945.1"/>
    <property type="molecule type" value="Genomic_DNA"/>
</dbReference>
<sequence>MKLLTLNCHSWIEENQMEKIKILAKTIREKSYDVIALQEVNQSIDAESVDGLIKKDNFALVLLEELQQLGVKNYQMIWDYSHIGYDIYEEGVALLTKHGIEEKHSFFVSDSEDTKNWKTRKIAGITIRSQHELLSFYSCHLGWWEDEQEPFKAQLNRLIEIVGKDEKYFLMGDFNNAAHIRGEGYDFVLNKGLYDTHSLAQEKDDGITVTGKIAGWDDNKQDLRVDYIFSNVPVTVYKSSVIFNGKNQPVISDHFGIELVLE</sequence>
<dbReference type="InterPro" id="IPR036691">
    <property type="entry name" value="Endo/exonu/phosph_ase_sf"/>
</dbReference>
<dbReference type="PANTHER" id="PTHR15822:SF23">
    <property type="entry name" value="ENDONUCLEASE_EXONUCLEASE_PHOSPHATASE FAMILY PROTEIN"/>
    <property type="match status" value="1"/>
</dbReference>
<dbReference type="Pfam" id="PF03372">
    <property type="entry name" value="Exo_endo_phos"/>
    <property type="match status" value="1"/>
</dbReference>